<feature type="region of interest" description="Disordered" evidence="1">
    <location>
        <begin position="1"/>
        <end position="37"/>
    </location>
</feature>
<reference evidence="3" key="1">
    <citation type="submission" date="2020-04" db="EMBL/GenBank/DDBJ databases">
        <authorList>
            <person name="Chakraborty B."/>
            <person name="Walker A.R."/>
            <person name="Burne R.A."/>
        </authorList>
    </citation>
    <scope>NUCLEOTIDE SEQUENCE [LARGE SCALE GENOMIC DNA]</scope>
    <source>
        <strain evidence="3">BCA8</strain>
    </source>
</reference>
<protein>
    <recommendedName>
        <fullName evidence="2">CshA domain-containing protein</fullName>
    </recommendedName>
</protein>
<proteinExistence type="predicted"/>
<dbReference type="NCBIfam" id="TIGR04225">
    <property type="entry name" value="CshA_fibril_rpt"/>
    <property type="match status" value="1"/>
</dbReference>
<comment type="caution">
    <text evidence="3">The sequence shown here is derived from an EMBL/GenBank/DDBJ whole genome shotgun (WGS) entry which is preliminary data.</text>
</comment>
<evidence type="ECO:0000256" key="1">
    <source>
        <dbReference type="SAM" id="MobiDB-lite"/>
    </source>
</evidence>
<evidence type="ECO:0000259" key="2">
    <source>
        <dbReference type="Pfam" id="PF19076"/>
    </source>
</evidence>
<name>A0A7Y0VBQ3_STRSA</name>
<organism evidence="3">
    <name type="scientific">Streptococcus sanguinis</name>
    <dbReference type="NCBI Taxonomy" id="1305"/>
    <lineage>
        <taxon>Bacteria</taxon>
        <taxon>Bacillati</taxon>
        <taxon>Bacillota</taxon>
        <taxon>Bacilli</taxon>
        <taxon>Lactobacillales</taxon>
        <taxon>Streptococcaceae</taxon>
        <taxon>Streptococcus</taxon>
    </lineage>
</organism>
<dbReference type="Pfam" id="PF19076">
    <property type="entry name" value="CshA_repeat"/>
    <property type="match status" value="1"/>
</dbReference>
<gene>
    <name evidence="3" type="ORF">HGP05_09795</name>
</gene>
<dbReference type="AlphaFoldDB" id="A0A7Y0VBQ3"/>
<dbReference type="InterPro" id="IPR026395">
    <property type="entry name" value="CshA_fibril"/>
</dbReference>
<evidence type="ECO:0000313" key="3">
    <source>
        <dbReference type="EMBL" id="NMX24848.1"/>
    </source>
</evidence>
<accession>A0A7Y0VBQ3</accession>
<sequence length="84" mass="9188">MPGQGTYTIAPDGTVTFTPDKQFVGSPDPVTVKRVDKNGTPVTGLIVQSLLSDSYRNRRNKHRSSRTSQTGTPNLPRWRSTGSN</sequence>
<feature type="region of interest" description="Disordered" evidence="1">
    <location>
        <begin position="53"/>
        <end position="84"/>
    </location>
</feature>
<feature type="domain" description="CshA" evidence="2">
    <location>
        <begin position="2"/>
        <end position="44"/>
    </location>
</feature>
<dbReference type="EMBL" id="JABBCN010000004">
    <property type="protein sequence ID" value="NMX24848.1"/>
    <property type="molecule type" value="Genomic_DNA"/>
</dbReference>